<dbReference type="Gene3D" id="3.40.50.300">
    <property type="entry name" value="P-loop containing nucleotide triphosphate hydrolases"/>
    <property type="match status" value="2"/>
</dbReference>
<proteinExistence type="predicted"/>
<gene>
    <name evidence="5" type="ORF">ADFLV_1738</name>
</gene>
<dbReference type="InterPro" id="IPR050611">
    <property type="entry name" value="ABCF"/>
</dbReference>
<dbReference type="InterPro" id="IPR003593">
    <property type="entry name" value="AAA+_ATPase"/>
</dbReference>
<dbReference type="GO" id="GO:0005524">
    <property type="term" value="F:ATP binding"/>
    <property type="evidence" value="ECO:0007669"/>
    <property type="project" value="UniProtKB-KW"/>
</dbReference>
<dbReference type="SUPFAM" id="SSF52540">
    <property type="entry name" value="P-loop containing nucleoside triphosphate hydrolases"/>
    <property type="match status" value="2"/>
</dbReference>
<keyword evidence="2" id="KW-0547">Nucleotide-binding</keyword>
<dbReference type="SMART" id="SM00382">
    <property type="entry name" value="AAA"/>
    <property type="match status" value="2"/>
</dbReference>
<evidence type="ECO:0000259" key="4">
    <source>
        <dbReference type="PROSITE" id="PS50893"/>
    </source>
</evidence>
<accession>A0AAE7BGW4</accession>
<dbReference type="PANTHER" id="PTHR19211">
    <property type="entry name" value="ATP-BINDING TRANSPORT PROTEIN-RELATED"/>
    <property type="match status" value="1"/>
</dbReference>
<dbReference type="AlphaFoldDB" id="A0AAE7BGW4"/>
<dbReference type="InterPro" id="IPR027417">
    <property type="entry name" value="P-loop_NTPase"/>
</dbReference>
<dbReference type="EMBL" id="CP053835">
    <property type="protein sequence ID" value="QKF77757.1"/>
    <property type="molecule type" value="Genomic_DNA"/>
</dbReference>
<keyword evidence="6" id="KW-1185">Reference proteome</keyword>
<dbReference type="InterPro" id="IPR017871">
    <property type="entry name" value="ABC_transporter-like_CS"/>
</dbReference>
<dbReference type="RefSeq" id="WP_129010604.1">
    <property type="nucleotide sequence ID" value="NZ_CP053835.1"/>
</dbReference>
<feature type="domain" description="ABC transporter" evidence="4">
    <location>
        <begin position="4"/>
        <end position="206"/>
    </location>
</feature>
<dbReference type="GO" id="GO:0016887">
    <property type="term" value="F:ATP hydrolysis activity"/>
    <property type="evidence" value="ECO:0007669"/>
    <property type="project" value="InterPro"/>
</dbReference>
<dbReference type="PROSITE" id="PS50893">
    <property type="entry name" value="ABC_TRANSPORTER_2"/>
    <property type="match status" value="1"/>
</dbReference>
<evidence type="ECO:0000256" key="3">
    <source>
        <dbReference type="ARBA" id="ARBA00022840"/>
    </source>
</evidence>
<evidence type="ECO:0000313" key="6">
    <source>
        <dbReference type="Proteomes" id="UP000503313"/>
    </source>
</evidence>
<evidence type="ECO:0000256" key="2">
    <source>
        <dbReference type="ARBA" id="ARBA00022741"/>
    </source>
</evidence>
<dbReference type="KEGG" id="adz:ADFLV_1738"/>
<evidence type="ECO:0000313" key="5">
    <source>
        <dbReference type="EMBL" id="QKF77757.1"/>
    </source>
</evidence>
<organism evidence="5 6">
    <name type="scientific">Arcobacter defluvii</name>
    <dbReference type="NCBI Taxonomy" id="873191"/>
    <lineage>
        <taxon>Bacteria</taxon>
        <taxon>Pseudomonadati</taxon>
        <taxon>Campylobacterota</taxon>
        <taxon>Epsilonproteobacteria</taxon>
        <taxon>Campylobacterales</taxon>
        <taxon>Arcobacteraceae</taxon>
        <taxon>Arcobacter</taxon>
    </lineage>
</organism>
<dbReference type="Proteomes" id="UP000503313">
    <property type="component" value="Chromosome"/>
</dbReference>
<keyword evidence="3 5" id="KW-0067">ATP-binding</keyword>
<evidence type="ECO:0000256" key="1">
    <source>
        <dbReference type="ARBA" id="ARBA00022737"/>
    </source>
</evidence>
<keyword evidence="1" id="KW-0677">Repeat</keyword>
<dbReference type="PANTHER" id="PTHR19211:SF100">
    <property type="entry name" value="RIBOSOME PROTECTION PROTEIN VMLR"/>
    <property type="match status" value="1"/>
</dbReference>
<reference evidence="5 6" key="1">
    <citation type="submission" date="2020-05" db="EMBL/GenBank/DDBJ databases">
        <title>Complete genome sequencing of Campylobacter and Arcobacter type strains.</title>
        <authorList>
            <person name="Miller W.G."/>
            <person name="Yee E."/>
        </authorList>
    </citation>
    <scope>NUCLEOTIDE SEQUENCE [LARGE SCALE GENOMIC DNA]</scope>
    <source>
        <strain evidence="5 6">LMG 25694</strain>
    </source>
</reference>
<dbReference type="PROSITE" id="PS00211">
    <property type="entry name" value="ABC_TRANSPORTER_1"/>
    <property type="match status" value="1"/>
</dbReference>
<protein>
    <submittedName>
        <fullName evidence="5">ATP-binding cassette domain-containing protein</fullName>
    </submittedName>
</protein>
<dbReference type="Pfam" id="PF00005">
    <property type="entry name" value="ABC_tran"/>
    <property type="match status" value="2"/>
</dbReference>
<dbReference type="InterPro" id="IPR003439">
    <property type="entry name" value="ABC_transporter-like_ATP-bd"/>
</dbReference>
<sequence length="493" mass="57226">MQHLQINNLTFKYQDIDIFTNLNLSFTNGWTGIIGTNGSGKTTLLKLISKKLKPHFGIIIGNDLFYYCNQKMDSLPDKFEEFRDDYSSKKYKLKELLSIEDEWLYRWESLSYGEKKRIQIAIALYSETDILLLDEPTNHLDLLTKKIVIIALKKFDKIGIIVSHDREILDSLCTNTVIIKNKNFYKYNTSYSNATLEFEKEQNSLKKEFDKQNQKILSLQKTIQTQKEKVSQSKSKFSKKNIDKKDKSSKEKINLAKLTGKDKNDSKKVDIFNTKLEQLNSQKIILNKEYKKGIIIESSSKKHNLLPFSLKSNSIKLSDEKTLFFPDIFINKGDKIALLGDNGVGKSSFINYLISHLNQEDIFFLPQEIDAKNEKELFENISNLSDEKKGEIFTLVTRLSSNPKNLLNNQTPSSGELKKLLFAKALLENIDFMILDEPTNHMDIDSIISFQEALEKYKGTVLFISHDKFFIERIQTKTWNILKKTPFEFYIKI</sequence>
<name>A0AAE7BGW4_9BACT</name>